<keyword evidence="3" id="KW-1185">Reference proteome</keyword>
<organism evidence="2 3">
    <name type="scientific">Anabarilius grahami</name>
    <name type="common">Kanglang fish</name>
    <name type="synonym">Barilius grahami</name>
    <dbReference type="NCBI Taxonomy" id="495550"/>
    <lineage>
        <taxon>Eukaryota</taxon>
        <taxon>Metazoa</taxon>
        <taxon>Chordata</taxon>
        <taxon>Craniata</taxon>
        <taxon>Vertebrata</taxon>
        <taxon>Euteleostomi</taxon>
        <taxon>Actinopterygii</taxon>
        <taxon>Neopterygii</taxon>
        <taxon>Teleostei</taxon>
        <taxon>Ostariophysi</taxon>
        <taxon>Cypriniformes</taxon>
        <taxon>Xenocyprididae</taxon>
        <taxon>Xenocypridinae</taxon>
        <taxon>Xenocypridinae incertae sedis</taxon>
        <taxon>Anabarilius</taxon>
    </lineage>
</organism>
<dbReference type="InterPro" id="IPR045063">
    <property type="entry name" value="Dynamin_N"/>
</dbReference>
<dbReference type="AlphaFoldDB" id="A0A3N0YFM4"/>
<dbReference type="PANTHER" id="PTHR47308">
    <property type="entry name" value="NUCLEAR GTPASE SLIP-GC"/>
    <property type="match status" value="1"/>
</dbReference>
<dbReference type="Pfam" id="PF00350">
    <property type="entry name" value="Dynamin_N"/>
    <property type="match status" value="1"/>
</dbReference>
<comment type="caution">
    <text evidence="2">The sequence shown here is derived from an EMBL/GenBank/DDBJ whole genome shotgun (WGS) entry which is preliminary data.</text>
</comment>
<dbReference type="Gene3D" id="3.40.50.300">
    <property type="entry name" value="P-loop containing nucleotide triphosphate hydrolases"/>
    <property type="match status" value="1"/>
</dbReference>
<dbReference type="Proteomes" id="UP000281406">
    <property type="component" value="Unassembled WGS sequence"/>
</dbReference>
<sequence length="545" mass="61638">MHRDIISKINKMNNVSRKKATIGIFGKSGEGKSSLLSAVLGKKDLLPSGCFGACTTVVIQVEANLTDSNYIAEIHLVSEADWEKELKDLFTVLSEVRTRDSEEDMNDDLVEDAEEKITALYGADADKKTLEELKNDEKYSEIKTFLSTSEDNMKTISKSDVSEFAYDIACYILRSQSSPGGWYWPLVKSVTIKIPDCRELLEHIVLVDLPGTGDCNKIRDDMWKSNLRDCSSVWIVSDVKRAVTNKDPWGILKHCVEELGPGGECKSINFICTKTDDVNPAAYISSNAFFDTSLNLDHIETEIPKLQDDLRILNKNINRELTRDYVNEAKGVLSLIQSVQLDTDKKTVETKDKIYTELEKNLKKALNELDSRFDTIYSDLEQRLSKGVEESVQLCVASTKAMISPNIDKRGFHKILQALCKNGGCYWSKNWDVILDLNKQLAKHMHEYINEYFNLIFPVTGTTGKSVQEQIDKFSIIQNDSASPVSPILHHIQNFIKTELYIKDALESELKKSMKLSLSQTSKIKLMDVSKEIELLERLSEQLSD</sequence>
<feature type="domain" description="Dynamin N-terminal" evidence="1">
    <location>
        <begin position="22"/>
        <end position="247"/>
    </location>
</feature>
<dbReference type="PANTHER" id="PTHR47308:SF1">
    <property type="entry name" value="NUCLEAR GTPASE SLIP-GC"/>
    <property type="match status" value="1"/>
</dbReference>
<dbReference type="EMBL" id="RJVU01042611">
    <property type="protein sequence ID" value="ROL45076.1"/>
    <property type="molecule type" value="Genomic_DNA"/>
</dbReference>
<dbReference type="OrthoDB" id="3598281at2759"/>
<dbReference type="InterPro" id="IPR053082">
    <property type="entry name" value="Nuclear_GTPase_SLIP-GC"/>
</dbReference>
<evidence type="ECO:0000313" key="3">
    <source>
        <dbReference type="Proteomes" id="UP000281406"/>
    </source>
</evidence>
<name>A0A3N0YFM4_ANAGA</name>
<evidence type="ECO:0000313" key="2">
    <source>
        <dbReference type="EMBL" id="ROL45076.1"/>
    </source>
</evidence>
<accession>A0A3N0YFM4</accession>
<evidence type="ECO:0000259" key="1">
    <source>
        <dbReference type="Pfam" id="PF00350"/>
    </source>
</evidence>
<dbReference type="SUPFAM" id="SSF52540">
    <property type="entry name" value="P-loop containing nucleoside triphosphate hydrolases"/>
    <property type="match status" value="1"/>
</dbReference>
<proteinExistence type="predicted"/>
<protein>
    <submittedName>
        <fullName evidence="2">Nuclear GTPase SLIP-GC</fullName>
    </submittedName>
</protein>
<dbReference type="InterPro" id="IPR027417">
    <property type="entry name" value="P-loop_NTPase"/>
</dbReference>
<dbReference type="GO" id="GO:0003924">
    <property type="term" value="F:GTPase activity"/>
    <property type="evidence" value="ECO:0007669"/>
    <property type="project" value="TreeGrafter"/>
</dbReference>
<gene>
    <name evidence="2" type="ORF">DPX16_2291</name>
</gene>
<reference evidence="2 3" key="1">
    <citation type="submission" date="2018-10" db="EMBL/GenBank/DDBJ databases">
        <title>Genome assembly for a Yunnan-Guizhou Plateau 3E fish, Anabarilius grahami (Regan), and its evolutionary and genetic applications.</title>
        <authorList>
            <person name="Jiang W."/>
        </authorList>
    </citation>
    <scope>NUCLEOTIDE SEQUENCE [LARGE SCALE GENOMIC DNA]</scope>
    <source>
        <strain evidence="2">AG-KIZ</strain>
        <tissue evidence="2">Muscle</tissue>
    </source>
</reference>